<dbReference type="InterPro" id="IPR010540">
    <property type="entry name" value="CmpB_TMEM229"/>
</dbReference>
<feature type="transmembrane region" description="Helical" evidence="1">
    <location>
        <begin position="150"/>
        <end position="170"/>
    </location>
</feature>
<organism evidence="2 3">
    <name type="scientific">Candidatus Blautia pullicola</name>
    <dbReference type="NCBI Taxonomy" id="2838498"/>
    <lineage>
        <taxon>Bacteria</taxon>
        <taxon>Bacillati</taxon>
        <taxon>Bacillota</taxon>
        <taxon>Clostridia</taxon>
        <taxon>Lachnospirales</taxon>
        <taxon>Lachnospiraceae</taxon>
        <taxon>Blautia</taxon>
    </lineage>
</organism>
<reference evidence="2" key="2">
    <citation type="submission" date="2021-04" db="EMBL/GenBank/DDBJ databases">
        <authorList>
            <person name="Gilroy R."/>
        </authorList>
    </citation>
    <scope>NUCLEOTIDE SEQUENCE</scope>
    <source>
        <strain evidence="2">1068</strain>
    </source>
</reference>
<feature type="transmembrane region" description="Helical" evidence="1">
    <location>
        <begin position="66"/>
        <end position="88"/>
    </location>
</feature>
<evidence type="ECO:0000313" key="2">
    <source>
        <dbReference type="EMBL" id="HIZ65741.1"/>
    </source>
</evidence>
<gene>
    <name evidence="2" type="ORF">H9809_07570</name>
</gene>
<keyword evidence="1" id="KW-1133">Transmembrane helix</keyword>
<keyword evidence="1" id="KW-0472">Membrane</keyword>
<feature type="transmembrane region" description="Helical" evidence="1">
    <location>
        <begin position="307"/>
        <end position="327"/>
    </location>
</feature>
<dbReference type="Pfam" id="PF06541">
    <property type="entry name" value="ABC_trans_CmpB"/>
    <property type="match status" value="2"/>
</dbReference>
<keyword evidence="1" id="KW-0812">Transmembrane</keyword>
<sequence length="448" mass="51457">MYYTWDDLFWLFVIYSFLGWCAGVIANALRRKRFINTGFFNLPLCPIYGFIGIGYSIFLPELKHRFFFLFLGGAVVALLVIVVTGALLEHVFNRKWWDYSQARFQFQGYITYTHLLFFGLGAIACIWILNPFFLDLVHLLPGKVEDILEIGLGILVLADGICCVVTVTQFRRLTMGARFMDYVQDITEDFGNALTRRVQRRMAKAYPNLQAETVGTGWERKAQEKDGQKKEESQVFAQGCCFYKLAGLFFLGAFLGDITETIFCRVTAGVWMSRSSVVWGPFSIVWGLGCAFLTAFLYRYREKSDRYVFLCGTVLGGAYEYFCSVFTELVFGTVFWDYSEIPFNLGGRINLLYCFFWGIAAVVWLKILYPVFSGWIERLPLKAGKILIWAAVVFMAADMLVSAMALYRYQDRVGNPSADNRLEAFLDQHFDNNKIERIYPNAKLVEEE</sequence>
<dbReference type="EMBL" id="DXBG01000176">
    <property type="protein sequence ID" value="HIZ65741.1"/>
    <property type="molecule type" value="Genomic_DNA"/>
</dbReference>
<protein>
    <submittedName>
        <fullName evidence="2">ABC transporter permease</fullName>
    </submittedName>
</protein>
<evidence type="ECO:0000313" key="3">
    <source>
        <dbReference type="Proteomes" id="UP000824056"/>
    </source>
</evidence>
<name>A0A9D2FSC9_9FIRM</name>
<feature type="transmembrane region" description="Helical" evidence="1">
    <location>
        <begin position="235"/>
        <end position="256"/>
    </location>
</feature>
<reference evidence="2" key="1">
    <citation type="journal article" date="2021" name="PeerJ">
        <title>Extensive microbial diversity within the chicken gut microbiome revealed by metagenomics and culture.</title>
        <authorList>
            <person name="Gilroy R."/>
            <person name="Ravi A."/>
            <person name="Getino M."/>
            <person name="Pursley I."/>
            <person name="Horton D.L."/>
            <person name="Alikhan N.F."/>
            <person name="Baker D."/>
            <person name="Gharbi K."/>
            <person name="Hall N."/>
            <person name="Watson M."/>
            <person name="Adriaenssens E.M."/>
            <person name="Foster-Nyarko E."/>
            <person name="Jarju S."/>
            <person name="Secka A."/>
            <person name="Antonio M."/>
            <person name="Oren A."/>
            <person name="Chaudhuri R.R."/>
            <person name="La Ragione R."/>
            <person name="Hildebrand F."/>
            <person name="Pallen M.J."/>
        </authorList>
    </citation>
    <scope>NUCLEOTIDE SEQUENCE</scope>
    <source>
        <strain evidence="2">1068</strain>
    </source>
</reference>
<comment type="caution">
    <text evidence="2">The sequence shown here is derived from an EMBL/GenBank/DDBJ whole genome shotgun (WGS) entry which is preliminary data.</text>
</comment>
<feature type="transmembrane region" description="Helical" evidence="1">
    <location>
        <begin position="347"/>
        <end position="365"/>
    </location>
</feature>
<feature type="transmembrane region" description="Helical" evidence="1">
    <location>
        <begin position="109"/>
        <end position="130"/>
    </location>
</feature>
<proteinExistence type="predicted"/>
<dbReference type="Proteomes" id="UP000824056">
    <property type="component" value="Unassembled WGS sequence"/>
</dbReference>
<feature type="transmembrane region" description="Helical" evidence="1">
    <location>
        <begin position="12"/>
        <end position="29"/>
    </location>
</feature>
<dbReference type="AlphaFoldDB" id="A0A9D2FSC9"/>
<feature type="transmembrane region" description="Helical" evidence="1">
    <location>
        <begin position="386"/>
        <end position="407"/>
    </location>
</feature>
<accession>A0A9D2FSC9</accession>
<feature type="transmembrane region" description="Helical" evidence="1">
    <location>
        <begin position="276"/>
        <end position="298"/>
    </location>
</feature>
<feature type="transmembrane region" description="Helical" evidence="1">
    <location>
        <begin position="41"/>
        <end position="60"/>
    </location>
</feature>
<evidence type="ECO:0000256" key="1">
    <source>
        <dbReference type="SAM" id="Phobius"/>
    </source>
</evidence>